<dbReference type="Pfam" id="PF01168">
    <property type="entry name" value="Ala_racemase_N"/>
    <property type="match status" value="1"/>
</dbReference>
<dbReference type="NCBIfam" id="TIGR00044">
    <property type="entry name" value="YggS family pyridoxal phosphate-dependent enzyme"/>
    <property type="match status" value="1"/>
</dbReference>
<dbReference type="InterPro" id="IPR011078">
    <property type="entry name" value="PyrdxlP_homeostasis"/>
</dbReference>
<evidence type="ECO:0000256" key="2">
    <source>
        <dbReference type="HAMAP-Rule" id="MF_02087"/>
    </source>
</evidence>
<organism evidence="6 7">
    <name type="scientific">Aedoeadaptatus ivorii</name>
    <dbReference type="NCBI Taxonomy" id="54006"/>
    <lineage>
        <taxon>Bacteria</taxon>
        <taxon>Bacillati</taxon>
        <taxon>Bacillota</taxon>
        <taxon>Tissierellia</taxon>
        <taxon>Tissierellales</taxon>
        <taxon>Peptoniphilaceae</taxon>
        <taxon>Aedoeadaptatus</taxon>
    </lineage>
</organism>
<protein>
    <recommendedName>
        <fullName evidence="2">Pyridoxal phosphate homeostasis protein</fullName>
        <shortName evidence="2">PLP homeostasis protein</shortName>
    </recommendedName>
</protein>
<evidence type="ECO:0000256" key="3">
    <source>
        <dbReference type="PIRSR" id="PIRSR004848-1"/>
    </source>
</evidence>
<dbReference type="PANTHER" id="PTHR10146:SF14">
    <property type="entry name" value="PYRIDOXAL PHOSPHATE HOMEOSTASIS PROTEIN"/>
    <property type="match status" value="1"/>
</dbReference>
<reference evidence="6 7" key="1">
    <citation type="submission" date="2018-12" db="EMBL/GenBank/DDBJ databases">
        <authorList>
            <consortium name="Pathogen Informatics"/>
        </authorList>
    </citation>
    <scope>NUCLEOTIDE SEQUENCE [LARGE SCALE GENOMIC DNA]</scope>
    <source>
        <strain evidence="6 7">NCTC13079</strain>
    </source>
</reference>
<feature type="domain" description="Alanine racemase N-terminal" evidence="5">
    <location>
        <begin position="9"/>
        <end position="227"/>
    </location>
</feature>
<dbReference type="PANTHER" id="PTHR10146">
    <property type="entry name" value="PROLINE SYNTHETASE CO-TRANSCRIBED BACTERIAL HOMOLOG PROTEIN"/>
    <property type="match status" value="1"/>
</dbReference>
<dbReference type="EMBL" id="LR134523">
    <property type="protein sequence ID" value="VEJ35493.1"/>
    <property type="molecule type" value="Genomic_DNA"/>
</dbReference>
<comment type="cofactor">
    <cofactor evidence="3">
        <name>pyridoxal 5'-phosphate</name>
        <dbReference type="ChEBI" id="CHEBI:597326"/>
    </cofactor>
</comment>
<evidence type="ECO:0000313" key="7">
    <source>
        <dbReference type="Proteomes" id="UP000269544"/>
    </source>
</evidence>
<sequence>MSEIGERISRVKEEIEEARSHSITGEPVELIAVTKTHDVKTIREAIVAGATDIGENKVQELRGKIEEIGPEVRYHMIGNLQSNKVKYIYQDVVLIHSLDRKSLAKEIEKRAQQTNDIVRCLLEVNIGRESSKGGLLFEEVLPFLESILDYSHIKIDGLMTVAPAVDDENYLRALFRKMFALKEDIALRNYKDVDMKYLSMGMSNDFPIAIEEGANMVRIGSRIFGARTY</sequence>
<comment type="function">
    <text evidence="2">Pyridoxal 5'-phosphate (PLP)-binding protein, which is involved in PLP homeostasis.</text>
</comment>
<evidence type="ECO:0000259" key="5">
    <source>
        <dbReference type="Pfam" id="PF01168"/>
    </source>
</evidence>
<dbReference type="PIRSF" id="PIRSF004848">
    <property type="entry name" value="YBL036c_PLPDEIII"/>
    <property type="match status" value="1"/>
</dbReference>
<keyword evidence="1 2" id="KW-0663">Pyridoxal phosphate</keyword>
<accession>A0A3S5C2E7</accession>
<dbReference type="GO" id="GO:0030170">
    <property type="term" value="F:pyridoxal phosphate binding"/>
    <property type="evidence" value="ECO:0007669"/>
    <property type="project" value="UniProtKB-UniRule"/>
</dbReference>
<gene>
    <name evidence="6" type="ORF">NCTC13079_00717</name>
</gene>
<dbReference type="KEGG" id="piv:NCTC13079_00717"/>
<keyword evidence="7" id="KW-1185">Reference proteome</keyword>
<dbReference type="OrthoDB" id="9804072at2"/>
<dbReference type="InterPro" id="IPR029066">
    <property type="entry name" value="PLP-binding_barrel"/>
</dbReference>
<proteinExistence type="inferred from homology"/>
<evidence type="ECO:0000313" key="6">
    <source>
        <dbReference type="EMBL" id="VEJ35493.1"/>
    </source>
</evidence>
<evidence type="ECO:0000256" key="1">
    <source>
        <dbReference type="ARBA" id="ARBA00022898"/>
    </source>
</evidence>
<comment type="similarity">
    <text evidence="2 4">Belongs to the pyridoxal phosphate-binding protein YggS/PROSC family.</text>
</comment>
<dbReference type="HAMAP" id="MF_02087">
    <property type="entry name" value="PLP_homeostasis"/>
    <property type="match status" value="1"/>
</dbReference>
<dbReference type="Gene3D" id="3.20.20.10">
    <property type="entry name" value="Alanine racemase"/>
    <property type="match status" value="1"/>
</dbReference>
<dbReference type="Proteomes" id="UP000269544">
    <property type="component" value="Chromosome"/>
</dbReference>
<evidence type="ECO:0000256" key="4">
    <source>
        <dbReference type="RuleBase" id="RU004514"/>
    </source>
</evidence>
<dbReference type="SUPFAM" id="SSF51419">
    <property type="entry name" value="PLP-binding barrel"/>
    <property type="match status" value="1"/>
</dbReference>
<dbReference type="CDD" id="cd00635">
    <property type="entry name" value="PLPDE_III_YBL036c_like"/>
    <property type="match status" value="1"/>
</dbReference>
<dbReference type="InterPro" id="IPR001608">
    <property type="entry name" value="Ala_racemase_N"/>
</dbReference>
<name>A0A3S5C2E7_9FIRM</name>
<dbReference type="RefSeq" id="WP_126465287.1">
    <property type="nucleotide sequence ID" value="NZ_LR134523.1"/>
</dbReference>
<feature type="modified residue" description="N6-(pyridoxal phosphate)lysine" evidence="2 3">
    <location>
        <position position="35"/>
    </location>
</feature>
<dbReference type="FunFam" id="3.20.20.10:FF:000018">
    <property type="entry name" value="Pyridoxal phosphate homeostasis protein"/>
    <property type="match status" value="1"/>
</dbReference>
<dbReference type="AlphaFoldDB" id="A0A3S5C2E7"/>